<dbReference type="InterPro" id="IPR009061">
    <property type="entry name" value="DNA-bd_dom_put_sf"/>
</dbReference>
<accession>A0A1Y4T155</accession>
<name>A0A1Y4T155_9FIRM</name>
<protein>
    <submittedName>
        <fullName evidence="4">MerR family transcriptional regulator</fullName>
    </submittedName>
</protein>
<sequence length="256" mass="30138">MDKEYMTIGQLAKKMKTTVRTLQFYDQKGLLKPSMQSEGGRRLYTYQDMVQLHQIQSLKSLGFSLDEIKNQLEVLDTPQQVAHVLNQQASLIQEKIKQLTKVLQDIENLKEEVIQMQSVDFKKYADIIVNLQMNNDNYWVIKYFDEKTMDHIRQHFNQESGQEFINRFQQLSQKILDLQEQGVDPLDKRVRALAEQFWKMVEEFTKGDMSLLPQLMQFEHLNDNHNLAKQQNKVNAYLQPALGLYFEKAGIKFGDE</sequence>
<organism evidence="4 5">
    <name type="scientific">Massilimicrobiota timonensis</name>
    <dbReference type="NCBI Taxonomy" id="1776392"/>
    <lineage>
        <taxon>Bacteria</taxon>
        <taxon>Bacillati</taxon>
        <taxon>Bacillota</taxon>
        <taxon>Erysipelotrichia</taxon>
        <taxon>Erysipelotrichales</taxon>
        <taxon>Erysipelotrichaceae</taxon>
        <taxon>Massilimicrobiota</taxon>
    </lineage>
</organism>
<comment type="caution">
    <text evidence="4">The sequence shown here is derived from an EMBL/GenBank/DDBJ whole genome shotgun (WGS) entry which is preliminary data.</text>
</comment>
<dbReference type="PROSITE" id="PS50937">
    <property type="entry name" value="HTH_MERR_2"/>
    <property type="match status" value="1"/>
</dbReference>
<dbReference type="GO" id="GO:0003700">
    <property type="term" value="F:DNA-binding transcription factor activity"/>
    <property type="evidence" value="ECO:0007669"/>
    <property type="project" value="InterPro"/>
</dbReference>
<keyword evidence="1" id="KW-0238">DNA-binding</keyword>
<evidence type="ECO:0000256" key="2">
    <source>
        <dbReference type="SAM" id="Coils"/>
    </source>
</evidence>
<evidence type="ECO:0000256" key="1">
    <source>
        <dbReference type="ARBA" id="ARBA00023125"/>
    </source>
</evidence>
<dbReference type="GO" id="GO:0003677">
    <property type="term" value="F:DNA binding"/>
    <property type="evidence" value="ECO:0007669"/>
    <property type="project" value="UniProtKB-KW"/>
</dbReference>
<keyword evidence="5" id="KW-1185">Reference proteome</keyword>
<evidence type="ECO:0000259" key="3">
    <source>
        <dbReference type="PROSITE" id="PS50937"/>
    </source>
</evidence>
<dbReference type="Proteomes" id="UP000195305">
    <property type="component" value="Unassembled WGS sequence"/>
</dbReference>
<dbReference type="CDD" id="cd01106">
    <property type="entry name" value="HTH_TipAL-Mta"/>
    <property type="match status" value="1"/>
</dbReference>
<dbReference type="InterPro" id="IPR047057">
    <property type="entry name" value="MerR_fam"/>
</dbReference>
<dbReference type="SMART" id="SM00422">
    <property type="entry name" value="HTH_MERR"/>
    <property type="match status" value="1"/>
</dbReference>
<keyword evidence="2" id="KW-0175">Coiled coil</keyword>
<dbReference type="AlphaFoldDB" id="A0A1Y4T155"/>
<reference evidence="4 5" key="1">
    <citation type="journal article" date="2018" name="BMC Genomics">
        <title>Whole genome sequencing and function prediction of 133 gut anaerobes isolated from chicken caecum in pure cultures.</title>
        <authorList>
            <person name="Medvecky M."/>
            <person name="Cejkova D."/>
            <person name="Polansky O."/>
            <person name="Karasova D."/>
            <person name="Kubasova T."/>
            <person name="Cizek A."/>
            <person name="Rychlik I."/>
        </authorList>
    </citation>
    <scope>NUCLEOTIDE SEQUENCE [LARGE SCALE GENOMIC DNA]</scope>
    <source>
        <strain evidence="4 5">An13</strain>
    </source>
</reference>
<dbReference type="Pfam" id="PF13411">
    <property type="entry name" value="MerR_1"/>
    <property type="match status" value="1"/>
</dbReference>
<dbReference type="PANTHER" id="PTHR30204">
    <property type="entry name" value="REDOX-CYCLING DRUG-SENSING TRANSCRIPTIONAL ACTIVATOR SOXR"/>
    <property type="match status" value="1"/>
</dbReference>
<dbReference type="Gene3D" id="1.10.1660.10">
    <property type="match status" value="1"/>
</dbReference>
<gene>
    <name evidence="4" type="ORF">B5E75_05445</name>
</gene>
<feature type="domain" description="HTH merR-type" evidence="3">
    <location>
        <begin position="5"/>
        <end position="74"/>
    </location>
</feature>
<dbReference type="PRINTS" id="PR00040">
    <property type="entry name" value="HTHMERR"/>
</dbReference>
<dbReference type="OrthoDB" id="9777497at2"/>
<dbReference type="RefSeq" id="WP_087357776.1">
    <property type="nucleotide sequence ID" value="NZ_AP031415.1"/>
</dbReference>
<evidence type="ECO:0000313" key="4">
    <source>
        <dbReference type="EMBL" id="OUQ34921.1"/>
    </source>
</evidence>
<evidence type="ECO:0000313" key="5">
    <source>
        <dbReference type="Proteomes" id="UP000195305"/>
    </source>
</evidence>
<dbReference type="EMBL" id="NFLJ01000012">
    <property type="protein sequence ID" value="OUQ34921.1"/>
    <property type="molecule type" value="Genomic_DNA"/>
</dbReference>
<dbReference type="PANTHER" id="PTHR30204:SF96">
    <property type="entry name" value="CHROMOSOME-ANCHORING PROTEIN RACA"/>
    <property type="match status" value="1"/>
</dbReference>
<feature type="coiled-coil region" evidence="2">
    <location>
        <begin position="89"/>
        <end position="119"/>
    </location>
</feature>
<proteinExistence type="predicted"/>
<dbReference type="SUPFAM" id="SSF46955">
    <property type="entry name" value="Putative DNA-binding domain"/>
    <property type="match status" value="1"/>
</dbReference>
<dbReference type="InterPro" id="IPR000551">
    <property type="entry name" value="MerR-type_HTH_dom"/>
</dbReference>